<evidence type="ECO:0000313" key="10">
    <source>
        <dbReference type="EMBL" id="AAX48219.1"/>
    </source>
</evidence>
<evidence type="ECO:0000256" key="6">
    <source>
        <dbReference type="ARBA" id="ARBA00023060"/>
    </source>
</evidence>
<feature type="domain" description="Calicivirus coat protein" evidence="9">
    <location>
        <begin position="139"/>
        <end position="431"/>
    </location>
</feature>
<dbReference type="SUPFAM" id="SSF88633">
    <property type="entry name" value="Positive stranded ssRNA viruses"/>
    <property type="match status" value="1"/>
</dbReference>
<dbReference type="CDD" id="cd00205">
    <property type="entry name" value="rhv_like"/>
    <property type="match status" value="1"/>
</dbReference>
<organism evidence="10">
    <name type="scientific">Reptile calicivirus</name>
    <dbReference type="NCBI Taxonomy" id="47047"/>
    <lineage>
        <taxon>Viruses</taxon>
        <taxon>Riboviria</taxon>
        <taxon>Orthornavirae</taxon>
        <taxon>Pisuviricota</taxon>
        <taxon>Pisoniviricetes</taxon>
        <taxon>Picornavirales</taxon>
        <taxon>Caliciviridae</taxon>
        <taxon>Vesivirus</taxon>
        <taxon>Vesivirus exanthema</taxon>
        <taxon>Vesicular exanthema of swine virus</taxon>
    </lineage>
</organism>
<evidence type="ECO:0000256" key="4">
    <source>
        <dbReference type="ARBA" id="ARBA00018984"/>
    </source>
</evidence>
<evidence type="ECO:0000256" key="7">
    <source>
        <dbReference type="ARBA" id="ARBA00023200"/>
    </source>
</evidence>
<comment type="subcellular location">
    <subcellularLocation>
        <location evidence="1">Host cytoplasm</location>
    </subcellularLocation>
    <subcellularLocation>
        <location evidence="2">Virion</location>
    </subcellularLocation>
</comment>
<dbReference type="Gene3D" id="2.60.120.20">
    <property type="match status" value="1"/>
</dbReference>
<comment type="similarity">
    <text evidence="3">Belongs to the caliciviridae capsid protein family.</text>
</comment>
<evidence type="ECO:0000256" key="5">
    <source>
        <dbReference type="ARBA" id="ARBA00022844"/>
    </source>
</evidence>
<dbReference type="InterPro" id="IPR029053">
    <property type="entry name" value="Viral_coat"/>
</dbReference>
<name>A6QL37_VESV</name>
<keyword evidence="5" id="KW-0946">Virion</keyword>
<proteinExistence type="inferred from homology"/>
<dbReference type="Pfam" id="PF00915">
    <property type="entry name" value="Calici_coat"/>
    <property type="match status" value="1"/>
</dbReference>
<dbReference type="InterPro" id="IPR004005">
    <property type="entry name" value="Calicivirus_coat"/>
</dbReference>
<evidence type="ECO:0000256" key="8">
    <source>
        <dbReference type="ARBA" id="ARBA00031336"/>
    </source>
</evidence>
<dbReference type="GO" id="GO:0039617">
    <property type="term" value="C:T=3 icosahedral viral capsid"/>
    <property type="evidence" value="ECO:0007669"/>
    <property type="project" value="UniProtKB-KW"/>
</dbReference>
<dbReference type="EMBL" id="AY772538">
    <property type="protein sequence ID" value="AAX48219.1"/>
    <property type="molecule type" value="Genomic_RNA"/>
</dbReference>
<keyword evidence="6" id="KW-1142">T=3 icosahedral capsid protein</keyword>
<dbReference type="GO" id="GO:0030430">
    <property type="term" value="C:host cell cytoplasm"/>
    <property type="evidence" value="ECO:0007669"/>
    <property type="project" value="UniProtKB-SubCell"/>
</dbReference>
<protein>
    <recommendedName>
        <fullName evidence="4">Capsid protein VP1</fullName>
    </recommendedName>
    <alternativeName>
        <fullName evidence="8">Coat protein</fullName>
    </alternativeName>
</protein>
<accession>A6QL37</accession>
<evidence type="ECO:0000256" key="1">
    <source>
        <dbReference type="ARBA" id="ARBA00004192"/>
    </source>
</evidence>
<reference evidence="10" key="1">
    <citation type="submission" date="2004-10" db="EMBL/GenBank/DDBJ databases">
        <title>Molecular Characterization and Prediction of Tertiary Structure of Complete Capsid Genes of Unknown Animal Calicivirus Isolates.</title>
        <authorList>
            <person name="Zintz C.B."/>
            <person name="Bok K."/>
            <person name="Pager C."/>
            <person name="Krishna N.K."/>
            <person name="Smith A.W."/>
            <person name="Matson D.O."/>
        </authorList>
    </citation>
    <scope>NUCLEOTIDE SEQUENCE</scope>
    <source>
        <strain evidence="10">Reptile/VSV/780023/1978/US</strain>
    </source>
</reference>
<evidence type="ECO:0000259" key="9">
    <source>
        <dbReference type="Pfam" id="PF00915"/>
    </source>
</evidence>
<keyword evidence="6" id="KW-0167">Capsid protein</keyword>
<evidence type="ECO:0000256" key="3">
    <source>
        <dbReference type="ARBA" id="ARBA00008633"/>
    </source>
</evidence>
<dbReference type="InterPro" id="IPR033703">
    <property type="entry name" value="Rhv-like"/>
</dbReference>
<sequence length="710" mass="79221">MATTHTLLSFDDLEFLLHKKDLADLYGERCGTLNLVIDPYDLFLPDDLEDEFCDDPFNCCYCDVYNSIGTEYSYIDPPEFIHEEHCATNGSWPDGTPCEPILPPFVIEGTTHYYATKPGEVVSGILSKLGSSWDPDLQSKVDTSVNFVFRAESDGPSNPDVVTEEQGTVVQQQPAPAQTALTTLEADSNGLKHLTCEWNNISFHTHTGLLNWSTTLKLKGKSSSPKALSPDLNPYLKHISSLYSTWSGGVDVRFTVSGSGVFGGKLAALIVPPGIEPVESPSMLQYPHVLFDARQTEPVIFTIPDIRKTLYHSMDDTDTTKLVIMVYNELINPYRGNADIKSSCSITVETRPSTDFTFSLLKPPGSLLKHGSVPSDLIPVNSRHWMGNRWWTTIDGFVVQPRVFQSNRHFDFDSTTTGWSTPYFTPIEVTVKPISGSQCLQVTDAEKQLVPGIPDGWPDTTIPENTIMSNGKYAYTMDQTRKTPKLNKTTTHFKGFYIMGNLMTRADNKSTNQEEMQRTSVTLFATNAKMNSTNKLDPSHKISSNSLLLYNADNREVMTKTEVAHSTMSQLGYVLVDEKPIGSESTKVVRIATLPEAFANGGNFPVFFRNKIQIGYFDRQHTECWNSQILMTSRRLAENHYSLPPDSLAVYRITDSSSSWFDLGIDHDGFCYVGASTLPEFNFPLTATFMGVQLAKIKLAYKVKIDRTTV</sequence>
<evidence type="ECO:0000256" key="2">
    <source>
        <dbReference type="ARBA" id="ARBA00004328"/>
    </source>
</evidence>
<keyword evidence="7" id="KW-1035">Host cytoplasm</keyword>